<proteinExistence type="predicted"/>
<organism evidence="1">
    <name type="scientific">Siphoviridae sp. ctZD11</name>
    <dbReference type="NCBI Taxonomy" id="2825556"/>
    <lineage>
        <taxon>Viruses</taxon>
        <taxon>Duplodnaviria</taxon>
        <taxon>Heunggongvirae</taxon>
        <taxon>Uroviricota</taxon>
        <taxon>Caudoviricetes</taxon>
    </lineage>
</organism>
<name>A0A8S5U567_9CAUD</name>
<protein>
    <submittedName>
        <fullName evidence="1">Uncharacterized protein</fullName>
    </submittedName>
</protein>
<evidence type="ECO:0000313" key="1">
    <source>
        <dbReference type="EMBL" id="DAF89587.1"/>
    </source>
</evidence>
<sequence length="56" mass="6122">MYHIEGRSELEGKETVSVTTISEVAYQKEQETIIKAKAEQADVDAIAAAIERGLSL</sequence>
<dbReference type="EMBL" id="BK016014">
    <property type="protein sequence ID" value="DAF89587.1"/>
    <property type="molecule type" value="Genomic_DNA"/>
</dbReference>
<accession>A0A8S5U567</accession>
<reference evidence="1" key="1">
    <citation type="journal article" date="2021" name="Proc. Natl. Acad. Sci. U.S.A.">
        <title>A Catalog of Tens of Thousands of Viruses from Human Metagenomes Reveals Hidden Associations with Chronic Diseases.</title>
        <authorList>
            <person name="Tisza M.J."/>
            <person name="Buck C.B."/>
        </authorList>
    </citation>
    <scope>NUCLEOTIDE SEQUENCE</scope>
    <source>
        <strain evidence="1">CtZD11</strain>
    </source>
</reference>